<gene>
    <name evidence="2" type="ORF">RM545_12020</name>
</gene>
<comment type="caution">
    <text evidence="2">The sequence shown here is derived from an EMBL/GenBank/DDBJ whole genome shotgun (WGS) entry which is preliminary data.</text>
</comment>
<evidence type="ECO:0000256" key="1">
    <source>
        <dbReference type="SAM" id="Phobius"/>
    </source>
</evidence>
<evidence type="ECO:0000313" key="3">
    <source>
        <dbReference type="Proteomes" id="UP001245285"/>
    </source>
</evidence>
<feature type="transmembrane region" description="Helical" evidence="1">
    <location>
        <begin position="57"/>
        <end position="76"/>
    </location>
</feature>
<keyword evidence="3" id="KW-1185">Reference proteome</keyword>
<reference evidence="2 3" key="1">
    <citation type="submission" date="2023-09" db="EMBL/GenBank/DDBJ databases">
        <authorList>
            <person name="Rey-Velasco X."/>
        </authorList>
    </citation>
    <scope>NUCLEOTIDE SEQUENCE [LARGE SCALE GENOMIC DNA]</scope>
    <source>
        <strain evidence="2 3">F260</strain>
    </source>
</reference>
<dbReference type="RefSeq" id="WP_311495526.1">
    <property type="nucleotide sequence ID" value="NZ_JAVRHO010000016.1"/>
</dbReference>
<keyword evidence="1" id="KW-0812">Transmembrane</keyword>
<dbReference type="EMBL" id="JAVRHO010000016">
    <property type="protein sequence ID" value="MDT0647418.1"/>
    <property type="molecule type" value="Genomic_DNA"/>
</dbReference>
<organism evidence="2 3">
    <name type="scientific">Autumnicola lenta</name>
    <dbReference type="NCBI Taxonomy" id="3075593"/>
    <lineage>
        <taxon>Bacteria</taxon>
        <taxon>Pseudomonadati</taxon>
        <taxon>Bacteroidota</taxon>
        <taxon>Flavobacteriia</taxon>
        <taxon>Flavobacteriales</taxon>
        <taxon>Flavobacteriaceae</taxon>
        <taxon>Autumnicola</taxon>
    </lineage>
</organism>
<keyword evidence="1" id="KW-1133">Transmembrane helix</keyword>
<proteinExistence type="predicted"/>
<accession>A0ABU3CM46</accession>
<name>A0ABU3CM46_9FLAO</name>
<protein>
    <submittedName>
        <fullName evidence="2">Uncharacterized protein</fullName>
    </submittedName>
</protein>
<feature type="transmembrane region" description="Helical" evidence="1">
    <location>
        <begin position="28"/>
        <end position="45"/>
    </location>
</feature>
<keyword evidence="1" id="KW-0472">Membrane</keyword>
<feature type="transmembrane region" description="Helical" evidence="1">
    <location>
        <begin position="82"/>
        <end position="104"/>
    </location>
</feature>
<evidence type="ECO:0000313" key="2">
    <source>
        <dbReference type="EMBL" id="MDT0647418.1"/>
    </source>
</evidence>
<dbReference type="Proteomes" id="UP001245285">
    <property type="component" value="Unassembled WGS sequence"/>
</dbReference>
<sequence>MVTLLSFPNDSGPVYQEAIAGMFPVEPFNAFSSVFFLIFAIYFWAKSFPYYKEQKFLALSIHLLKIGFIGGTVYHATRSHEIWLILDWLPILLLCLAVSVYFIAKCAYRNMAKIDFYNYRPYSGIRNTIFAIWNVSGIHALCGNCPLTFTSYISISF</sequence>